<feature type="compositionally biased region" description="Acidic residues" evidence="1">
    <location>
        <begin position="63"/>
        <end position="73"/>
    </location>
</feature>
<feature type="compositionally biased region" description="Low complexity" evidence="1">
    <location>
        <begin position="97"/>
        <end position="110"/>
    </location>
</feature>
<proteinExistence type="predicted"/>
<reference evidence="2" key="1">
    <citation type="journal article" date="2019" name="Sci. Rep.">
        <title>Draft genome of Tanacetum cinerariifolium, the natural source of mosquito coil.</title>
        <authorList>
            <person name="Yamashiro T."/>
            <person name="Shiraishi A."/>
            <person name="Satake H."/>
            <person name="Nakayama K."/>
        </authorList>
    </citation>
    <scope>NUCLEOTIDE SEQUENCE</scope>
</reference>
<sequence>VHSLDIQNQLGDLLTHSAKYISPTLTQKVFANIKRVGKGCSRVDTPLFKGMLVAREPEKQGDAEEQSNDDNATEEPVTAVDDVEDQSIPSPTPPTPTSQQPQDIPSTSQVQPPPPQPQSSSFSDHHFLLVD</sequence>
<dbReference type="EMBL" id="BKCJ010269659">
    <property type="protein sequence ID" value="GEZ36062.1"/>
    <property type="molecule type" value="Genomic_DNA"/>
</dbReference>
<name>A0A699I974_TANCI</name>
<evidence type="ECO:0000256" key="1">
    <source>
        <dbReference type="SAM" id="MobiDB-lite"/>
    </source>
</evidence>
<protein>
    <submittedName>
        <fullName evidence="2">Uncharacterized protein</fullName>
    </submittedName>
</protein>
<comment type="caution">
    <text evidence="2">The sequence shown here is derived from an EMBL/GenBank/DDBJ whole genome shotgun (WGS) entry which is preliminary data.</text>
</comment>
<feature type="region of interest" description="Disordered" evidence="1">
    <location>
        <begin position="51"/>
        <end position="131"/>
    </location>
</feature>
<organism evidence="2">
    <name type="scientific">Tanacetum cinerariifolium</name>
    <name type="common">Dalmatian daisy</name>
    <name type="synonym">Chrysanthemum cinerariifolium</name>
    <dbReference type="NCBI Taxonomy" id="118510"/>
    <lineage>
        <taxon>Eukaryota</taxon>
        <taxon>Viridiplantae</taxon>
        <taxon>Streptophyta</taxon>
        <taxon>Embryophyta</taxon>
        <taxon>Tracheophyta</taxon>
        <taxon>Spermatophyta</taxon>
        <taxon>Magnoliopsida</taxon>
        <taxon>eudicotyledons</taxon>
        <taxon>Gunneridae</taxon>
        <taxon>Pentapetalae</taxon>
        <taxon>asterids</taxon>
        <taxon>campanulids</taxon>
        <taxon>Asterales</taxon>
        <taxon>Asteraceae</taxon>
        <taxon>Asteroideae</taxon>
        <taxon>Anthemideae</taxon>
        <taxon>Anthemidinae</taxon>
        <taxon>Tanacetum</taxon>
    </lineage>
</organism>
<dbReference type="AlphaFoldDB" id="A0A699I974"/>
<evidence type="ECO:0000313" key="2">
    <source>
        <dbReference type="EMBL" id="GEZ36062.1"/>
    </source>
</evidence>
<feature type="non-terminal residue" evidence="2">
    <location>
        <position position="1"/>
    </location>
</feature>
<accession>A0A699I974</accession>
<gene>
    <name evidence="2" type="ORF">Tci_508035</name>
</gene>